<dbReference type="EMBL" id="JANPWB010000013">
    <property type="protein sequence ID" value="KAJ1109909.1"/>
    <property type="molecule type" value="Genomic_DNA"/>
</dbReference>
<comment type="caution">
    <text evidence="1">The sequence shown here is derived from an EMBL/GenBank/DDBJ whole genome shotgun (WGS) entry which is preliminary data.</text>
</comment>
<gene>
    <name evidence="1" type="ORF">NDU88_007266</name>
</gene>
<keyword evidence="2" id="KW-1185">Reference proteome</keyword>
<evidence type="ECO:0000313" key="2">
    <source>
        <dbReference type="Proteomes" id="UP001066276"/>
    </source>
</evidence>
<proteinExistence type="predicted"/>
<organism evidence="1 2">
    <name type="scientific">Pleurodeles waltl</name>
    <name type="common">Iberian ribbed newt</name>
    <dbReference type="NCBI Taxonomy" id="8319"/>
    <lineage>
        <taxon>Eukaryota</taxon>
        <taxon>Metazoa</taxon>
        <taxon>Chordata</taxon>
        <taxon>Craniata</taxon>
        <taxon>Vertebrata</taxon>
        <taxon>Euteleostomi</taxon>
        <taxon>Amphibia</taxon>
        <taxon>Batrachia</taxon>
        <taxon>Caudata</taxon>
        <taxon>Salamandroidea</taxon>
        <taxon>Salamandridae</taxon>
        <taxon>Pleurodelinae</taxon>
        <taxon>Pleurodeles</taxon>
    </lineage>
</organism>
<evidence type="ECO:0000313" key="1">
    <source>
        <dbReference type="EMBL" id="KAJ1109909.1"/>
    </source>
</evidence>
<sequence>MAYCDASVRTRNPEIRDRGFACGGAEELSQELLALDGAGQRRQVRQWSWGRCTLRQGQSRSGAGGTRQSLECGQRLRGVCVVGDASFLAVASVEHWERVLGSP</sequence>
<reference evidence="1" key="1">
    <citation type="journal article" date="2022" name="bioRxiv">
        <title>Sequencing and chromosome-scale assembly of the giantPleurodeles waltlgenome.</title>
        <authorList>
            <person name="Brown T."/>
            <person name="Elewa A."/>
            <person name="Iarovenko S."/>
            <person name="Subramanian E."/>
            <person name="Araus A.J."/>
            <person name="Petzold A."/>
            <person name="Susuki M."/>
            <person name="Suzuki K.-i.T."/>
            <person name="Hayashi T."/>
            <person name="Toyoda A."/>
            <person name="Oliveira C."/>
            <person name="Osipova E."/>
            <person name="Leigh N.D."/>
            <person name="Simon A."/>
            <person name="Yun M.H."/>
        </authorList>
    </citation>
    <scope>NUCLEOTIDE SEQUENCE</scope>
    <source>
        <strain evidence="1">20211129_DDA</strain>
        <tissue evidence="1">Liver</tissue>
    </source>
</reference>
<dbReference type="Proteomes" id="UP001066276">
    <property type="component" value="Chromosome 9"/>
</dbReference>
<accession>A0AAV7N5F2</accession>
<dbReference type="AlphaFoldDB" id="A0AAV7N5F2"/>
<protein>
    <submittedName>
        <fullName evidence="1">Uncharacterized protein</fullName>
    </submittedName>
</protein>
<name>A0AAV7N5F2_PLEWA</name>